<dbReference type="SMART" id="SM00138">
    <property type="entry name" value="MeTrc"/>
    <property type="match status" value="1"/>
</dbReference>
<dbReference type="EC" id="2.1.1.80" evidence="2"/>
<evidence type="ECO:0000256" key="5">
    <source>
        <dbReference type="ARBA" id="ARBA00022691"/>
    </source>
</evidence>
<dbReference type="AlphaFoldDB" id="A0AAU7JFZ8"/>
<dbReference type="GO" id="GO:0032259">
    <property type="term" value="P:methylation"/>
    <property type="evidence" value="ECO:0007669"/>
    <property type="project" value="UniProtKB-KW"/>
</dbReference>
<dbReference type="PANTHER" id="PTHR24422:SF10">
    <property type="entry name" value="CHEMOTAXIS PROTEIN METHYLTRANSFERASE 2"/>
    <property type="match status" value="1"/>
</dbReference>
<dbReference type="SUPFAM" id="SSF47757">
    <property type="entry name" value="Chemotaxis receptor methyltransferase CheR, N-terminal domain"/>
    <property type="match status" value="1"/>
</dbReference>
<dbReference type="PROSITE" id="PS50123">
    <property type="entry name" value="CHER"/>
    <property type="match status" value="1"/>
</dbReference>
<dbReference type="InterPro" id="IPR022642">
    <property type="entry name" value="CheR_C"/>
</dbReference>
<evidence type="ECO:0000256" key="4">
    <source>
        <dbReference type="ARBA" id="ARBA00022679"/>
    </source>
</evidence>
<evidence type="ECO:0000313" key="8">
    <source>
        <dbReference type="EMBL" id="XBO39064.1"/>
    </source>
</evidence>
<dbReference type="InterPro" id="IPR029063">
    <property type="entry name" value="SAM-dependent_MTases_sf"/>
</dbReference>
<dbReference type="EMBL" id="CP157484">
    <property type="protein sequence ID" value="XBO39064.1"/>
    <property type="molecule type" value="Genomic_DNA"/>
</dbReference>
<dbReference type="Gene3D" id="3.40.50.150">
    <property type="entry name" value="Vaccinia Virus protein VP39"/>
    <property type="match status" value="1"/>
</dbReference>
<dbReference type="Gene3D" id="1.25.40.10">
    <property type="entry name" value="Tetratricopeptide repeat domain"/>
    <property type="match status" value="1"/>
</dbReference>
<evidence type="ECO:0000256" key="6">
    <source>
        <dbReference type="SAM" id="MobiDB-lite"/>
    </source>
</evidence>
<dbReference type="InterPro" id="IPR036804">
    <property type="entry name" value="CheR_N_sf"/>
</dbReference>
<dbReference type="SUPFAM" id="SSF53335">
    <property type="entry name" value="S-adenosyl-L-methionine-dependent methyltransferases"/>
    <property type="match status" value="1"/>
</dbReference>
<dbReference type="InterPro" id="IPR050903">
    <property type="entry name" value="Bact_Chemotaxis_MeTrfase"/>
</dbReference>
<protein>
    <recommendedName>
        <fullName evidence="2">protein-glutamate O-methyltransferase</fullName>
        <ecNumber evidence="2">2.1.1.80</ecNumber>
    </recommendedName>
</protein>
<gene>
    <name evidence="8" type="ORF">ABEG18_25875</name>
</gene>
<feature type="domain" description="CheR-type methyltransferase" evidence="7">
    <location>
        <begin position="12"/>
        <end position="274"/>
    </location>
</feature>
<accession>A0AAU7JFZ8</accession>
<feature type="region of interest" description="Disordered" evidence="6">
    <location>
        <begin position="315"/>
        <end position="362"/>
    </location>
</feature>
<dbReference type="RefSeq" id="WP_406855904.1">
    <property type="nucleotide sequence ID" value="NZ_CP157484.1"/>
</dbReference>
<dbReference type="Pfam" id="PF01739">
    <property type="entry name" value="CheR"/>
    <property type="match status" value="1"/>
</dbReference>
<dbReference type="InterPro" id="IPR022641">
    <property type="entry name" value="CheR_N"/>
</dbReference>
<sequence length="492" mass="52726">MVAGPMMTTTRKPSDGLLRDEAAFRILKDAVVARTGHHYYDDKDDLLWERLAKRLRAAGVRTVQDYLARLGSPEAGEAEWNALEAEITIGETFFFRFAEQFEALRRRILPAIIERNRETRRIRIWSAGCSTGAEAYSVAIVLRELLGDDISEWSVGVVGTDINDDVLAAARQATYGKWTLRSMPPEDRARWFTAPGPDGPWTLKPAFRGLAHFERHNLVSLAEGASPLQFTGFDLILCRNVLIYFHADAVARIVTGLADCLAPEGWLLVGHAEASPAFVGALDAVELPGTMAFRPKGALRTGGVAPADVPAAPAPIVAPDQRVRPGPARTGSAAERARRSTPPALRPGPLPRSLDPAPAAGGAEALARLRETADRGDLVGGLALAAQALAAEPANPALFYYRGLIARAQDQAAEAEAAFRRAIYLDRSFVMAHYQLGLLLTGRGDLGGGRRALRNAAALAAALPADAELPEGDGMTAGALRTLARLTMSPVA</sequence>
<dbReference type="SUPFAM" id="SSF48452">
    <property type="entry name" value="TPR-like"/>
    <property type="match status" value="1"/>
</dbReference>
<dbReference type="Pfam" id="PF03705">
    <property type="entry name" value="CheR_N"/>
    <property type="match status" value="1"/>
</dbReference>
<dbReference type="PRINTS" id="PR00996">
    <property type="entry name" value="CHERMTFRASE"/>
</dbReference>
<evidence type="ECO:0000256" key="3">
    <source>
        <dbReference type="ARBA" id="ARBA00022603"/>
    </source>
</evidence>
<name>A0AAU7JFZ8_9HYPH</name>
<dbReference type="CDD" id="cd02440">
    <property type="entry name" value="AdoMet_MTases"/>
    <property type="match status" value="1"/>
</dbReference>
<proteinExistence type="predicted"/>
<evidence type="ECO:0000259" key="7">
    <source>
        <dbReference type="PROSITE" id="PS50123"/>
    </source>
</evidence>
<dbReference type="GO" id="GO:0008983">
    <property type="term" value="F:protein-glutamate O-methyltransferase activity"/>
    <property type="evidence" value="ECO:0007669"/>
    <property type="project" value="UniProtKB-EC"/>
</dbReference>
<comment type="catalytic activity">
    <reaction evidence="1">
        <text>L-glutamyl-[protein] + S-adenosyl-L-methionine = [protein]-L-glutamate 5-O-methyl ester + S-adenosyl-L-homocysteine</text>
        <dbReference type="Rhea" id="RHEA:24452"/>
        <dbReference type="Rhea" id="RHEA-COMP:10208"/>
        <dbReference type="Rhea" id="RHEA-COMP:10311"/>
        <dbReference type="ChEBI" id="CHEBI:29973"/>
        <dbReference type="ChEBI" id="CHEBI:57856"/>
        <dbReference type="ChEBI" id="CHEBI:59789"/>
        <dbReference type="ChEBI" id="CHEBI:82795"/>
        <dbReference type="EC" id="2.1.1.80"/>
    </reaction>
</comment>
<keyword evidence="4" id="KW-0808">Transferase</keyword>
<evidence type="ECO:0000256" key="1">
    <source>
        <dbReference type="ARBA" id="ARBA00001541"/>
    </source>
</evidence>
<reference evidence="8" key="1">
    <citation type="submission" date="2024-05" db="EMBL/GenBank/DDBJ databases">
        <authorList>
            <person name="Kim S."/>
            <person name="Heo J."/>
            <person name="Choi H."/>
            <person name="Choi Y."/>
            <person name="Kwon S.-W."/>
            <person name="Kim Y."/>
        </authorList>
    </citation>
    <scope>NUCLEOTIDE SEQUENCE</scope>
    <source>
        <strain evidence="8">KACC 23698</strain>
    </source>
</reference>
<keyword evidence="3" id="KW-0489">Methyltransferase</keyword>
<dbReference type="InterPro" id="IPR011990">
    <property type="entry name" value="TPR-like_helical_dom_sf"/>
</dbReference>
<organism evidence="8">
    <name type="scientific">Alsobacter sp. KACC 23698</name>
    <dbReference type="NCBI Taxonomy" id="3149229"/>
    <lineage>
        <taxon>Bacteria</taxon>
        <taxon>Pseudomonadati</taxon>
        <taxon>Pseudomonadota</taxon>
        <taxon>Alphaproteobacteria</taxon>
        <taxon>Hyphomicrobiales</taxon>
        <taxon>Alsobacteraceae</taxon>
        <taxon>Alsobacter</taxon>
    </lineage>
</organism>
<dbReference type="PANTHER" id="PTHR24422">
    <property type="entry name" value="CHEMOTAXIS PROTEIN METHYLTRANSFERASE"/>
    <property type="match status" value="1"/>
</dbReference>
<keyword evidence="5" id="KW-0949">S-adenosyl-L-methionine</keyword>
<evidence type="ECO:0000256" key="2">
    <source>
        <dbReference type="ARBA" id="ARBA00012534"/>
    </source>
</evidence>
<dbReference type="Gene3D" id="1.10.155.10">
    <property type="entry name" value="Chemotaxis receptor methyltransferase CheR, N-terminal domain"/>
    <property type="match status" value="1"/>
</dbReference>
<dbReference type="InterPro" id="IPR000780">
    <property type="entry name" value="CheR_MeTrfase"/>
</dbReference>